<accession>A0ABD3NBS8</accession>
<organism evidence="8 9">
    <name type="scientific">Cyclotella atomus</name>
    <dbReference type="NCBI Taxonomy" id="382360"/>
    <lineage>
        <taxon>Eukaryota</taxon>
        <taxon>Sar</taxon>
        <taxon>Stramenopiles</taxon>
        <taxon>Ochrophyta</taxon>
        <taxon>Bacillariophyta</taxon>
        <taxon>Coscinodiscophyceae</taxon>
        <taxon>Thalassiosirophycidae</taxon>
        <taxon>Stephanodiscales</taxon>
        <taxon>Stephanodiscaceae</taxon>
        <taxon>Cyclotella</taxon>
    </lineage>
</organism>
<dbReference type="InterPro" id="IPR036427">
    <property type="entry name" value="Bromodomain-like_sf"/>
</dbReference>
<comment type="caution">
    <text evidence="8">The sequence shown here is derived from an EMBL/GenBank/DDBJ whole genome shotgun (WGS) entry which is preliminary data.</text>
</comment>
<dbReference type="PANTHER" id="PTHR45926">
    <property type="entry name" value="OSJNBA0053K19.4 PROTEIN"/>
    <property type="match status" value="1"/>
</dbReference>
<dbReference type="InterPro" id="IPR027353">
    <property type="entry name" value="NET_dom"/>
</dbReference>
<dbReference type="PRINTS" id="PR00503">
    <property type="entry name" value="BROMODOMAIN"/>
</dbReference>
<evidence type="ECO:0000256" key="3">
    <source>
        <dbReference type="ARBA" id="ARBA00023163"/>
    </source>
</evidence>
<dbReference type="PROSITE" id="PS51525">
    <property type="entry name" value="NET"/>
    <property type="match status" value="1"/>
</dbReference>
<feature type="region of interest" description="Disordered" evidence="5">
    <location>
        <begin position="131"/>
        <end position="178"/>
    </location>
</feature>
<gene>
    <name evidence="8" type="ORF">ACHAWO_012746</name>
</gene>
<dbReference type="InterPro" id="IPR001487">
    <property type="entry name" value="Bromodomain"/>
</dbReference>
<dbReference type="InterPro" id="IPR038336">
    <property type="entry name" value="NET_sf"/>
</dbReference>
<evidence type="ECO:0000256" key="1">
    <source>
        <dbReference type="ARBA" id="ARBA00023015"/>
    </source>
</evidence>
<evidence type="ECO:0000256" key="5">
    <source>
        <dbReference type="SAM" id="MobiDB-lite"/>
    </source>
</evidence>
<keyword evidence="3" id="KW-0804">Transcription</keyword>
<proteinExistence type="predicted"/>
<keyword evidence="9" id="KW-1185">Reference proteome</keyword>
<feature type="domain" description="NET" evidence="7">
    <location>
        <begin position="170"/>
        <end position="277"/>
    </location>
</feature>
<reference evidence="8 9" key="1">
    <citation type="submission" date="2024-10" db="EMBL/GenBank/DDBJ databases">
        <title>Updated reference genomes for cyclostephanoid diatoms.</title>
        <authorList>
            <person name="Roberts W.R."/>
            <person name="Alverson A.J."/>
        </authorList>
    </citation>
    <scope>NUCLEOTIDE SEQUENCE [LARGE SCALE GENOMIC DNA]</scope>
    <source>
        <strain evidence="8 9">AJA010-31</strain>
    </source>
</reference>
<evidence type="ECO:0000313" key="9">
    <source>
        <dbReference type="Proteomes" id="UP001530400"/>
    </source>
</evidence>
<dbReference type="Pfam" id="PF00439">
    <property type="entry name" value="Bromodomain"/>
    <property type="match status" value="1"/>
</dbReference>
<name>A0ABD3NBS8_9STRA</name>
<evidence type="ECO:0000256" key="2">
    <source>
        <dbReference type="ARBA" id="ARBA00023117"/>
    </source>
</evidence>
<dbReference type="SUPFAM" id="SSF47370">
    <property type="entry name" value="Bromodomain"/>
    <property type="match status" value="1"/>
</dbReference>
<keyword evidence="2 4" id="KW-0103">Bromodomain</keyword>
<keyword evidence="1" id="KW-0805">Transcription regulation</keyword>
<evidence type="ECO:0000259" key="7">
    <source>
        <dbReference type="PROSITE" id="PS51525"/>
    </source>
</evidence>
<dbReference type="PROSITE" id="PS50014">
    <property type="entry name" value="BROMODOMAIN_2"/>
    <property type="match status" value="1"/>
</dbReference>
<dbReference type="Proteomes" id="UP001530400">
    <property type="component" value="Unassembled WGS sequence"/>
</dbReference>
<dbReference type="Gene3D" id="1.20.920.10">
    <property type="entry name" value="Bromodomain-like"/>
    <property type="match status" value="1"/>
</dbReference>
<dbReference type="AlphaFoldDB" id="A0ABD3NBS8"/>
<dbReference type="Gene3D" id="1.20.1270.220">
    <property type="match status" value="1"/>
</dbReference>
<evidence type="ECO:0000256" key="4">
    <source>
        <dbReference type="PROSITE-ProRule" id="PRU00035"/>
    </source>
</evidence>
<dbReference type="SMART" id="SM00297">
    <property type="entry name" value="BROMO"/>
    <property type="match status" value="1"/>
</dbReference>
<sequence>MSDNAATPQEVTESLRRMTKLVNNLFARNDAIPFREPVDWKGLELYDYPKLIKRPMDLGTIKKKLDKGKYGDASECADDIRLVWKNCMTYNADGSDFYLLAESFSMRFEERFQKILDEFGEDVVCGNVGGPSGSRPVMKKSRNNSFSSRAATPTSMLERLGSGSMLKPSEKSDKNSEKIVPLHVRTRFAAKLQRLSGMELGHVLKTIDMQCPEALEEPPEDKLRSDATRTPKQHNYSLDEFDGGRQLEIDIDAIPPVTFYELDAYVKEKVKGRGRGAWSDDLSEDTSVDFGAVKPGKKRKIKSM</sequence>
<feature type="compositionally biased region" description="Basic and acidic residues" evidence="5">
    <location>
        <begin position="168"/>
        <end position="177"/>
    </location>
</feature>
<protein>
    <recommendedName>
        <fullName evidence="10">Bromo domain-containing protein</fullName>
    </recommendedName>
</protein>
<evidence type="ECO:0000313" key="8">
    <source>
        <dbReference type="EMBL" id="KAL3773485.1"/>
    </source>
</evidence>
<evidence type="ECO:0008006" key="10">
    <source>
        <dbReference type="Google" id="ProtNLM"/>
    </source>
</evidence>
<dbReference type="EMBL" id="JALLPJ020001231">
    <property type="protein sequence ID" value="KAL3773485.1"/>
    <property type="molecule type" value="Genomic_DNA"/>
</dbReference>
<feature type="compositionally biased region" description="Polar residues" evidence="5">
    <location>
        <begin position="143"/>
        <end position="155"/>
    </location>
</feature>
<feature type="domain" description="Bromo" evidence="6">
    <location>
        <begin position="26"/>
        <end position="98"/>
    </location>
</feature>
<evidence type="ECO:0000259" key="6">
    <source>
        <dbReference type="PROSITE" id="PS50014"/>
    </source>
</evidence>